<gene>
    <name evidence="1" type="ORF">PC129_g20783</name>
</gene>
<dbReference type="AlphaFoldDB" id="A0A8T1H7M2"/>
<dbReference type="EMBL" id="RCMV01001531">
    <property type="protein sequence ID" value="KAG3208190.1"/>
    <property type="molecule type" value="Genomic_DNA"/>
</dbReference>
<dbReference type="Proteomes" id="UP000760860">
    <property type="component" value="Unassembled WGS sequence"/>
</dbReference>
<evidence type="ECO:0000313" key="1">
    <source>
        <dbReference type="EMBL" id="KAG3208190.1"/>
    </source>
</evidence>
<sequence length="82" mass="9198">MMSQLNNKRRSCFGSFEVQLVDTRGRTRLVDLESAIRADWSSDCHVELAIDDLPGGRDHGVPEVVEQEDGLVSVSVLQERIE</sequence>
<proteinExistence type="predicted"/>
<name>A0A8T1H7M2_9STRA</name>
<accession>A0A8T1H7M2</accession>
<evidence type="ECO:0000313" key="2">
    <source>
        <dbReference type="Proteomes" id="UP000760860"/>
    </source>
</evidence>
<comment type="caution">
    <text evidence="1">The sequence shown here is derived from an EMBL/GenBank/DDBJ whole genome shotgun (WGS) entry which is preliminary data.</text>
</comment>
<protein>
    <submittedName>
        <fullName evidence="1">Uncharacterized protein</fullName>
    </submittedName>
</protein>
<organism evidence="1 2">
    <name type="scientific">Phytophthora cactorum</name>
    <dbReference type="NCBI Taxonomy" id="29920"/>
    <lineage>
        <taxon>Eukaryota</taxon>
        <taxon>Sar</taxon>
        <taxon>Stramenopiles</taxon>
        <taxon>Oomycota</taxon>
        <taxon>Peronosporomycetes</taxon>
        <taxon>Peronosporales</taxon>
        <taxon>Peronosporaceae</taxon>
        <taxon>Phytophthora</taxon>
    </lineage>
</organism>
<reference evidence="1" key="1">
    <citation type="submission" date="2018-05" db="EMBL/GenBank/DDBJ databases">
        <title>Effector identification in a new, highly contiguous assembly of the strawberry crown rot pathogen Phytophthora cactorum.</title>
        <authorList>
            <person name="Armitage A.D."/>
            <person name="Nellist C.F."/>
            <person name="Bates H."/>
            <person name="Vickerstaff R.J."/>
            <person name="Harrison R.J."/>
        </authorList>
    </citation>
    <scope>NUCLEOTIDE SEQUENCE</scope>
    <source>
        <strain evidence="1">P421</strain>
    </source>
</reference>